<accession>A0A7W9AK70</accession>
<keyword evidence="3" id="KW-1185">Reference proteome</keyword>
<sequence length="49" mass="5052">MINTSSKFSQTFTAIVCTILFSTTCVLSAVAPAKAADGHTPSPVVRPLA</sequence>
<keyword evidence="1" id="KW-0732">Signal</keyword>
<dbReference type="Proteomes" id="UP000549617">
    <property type="component" value="Unassembled WGS sequence"/>
</dbReference>
<evidence type="ECO:0000313" key="3">
    <source>
        <dbReference type="Proteomes" id="UP000549617"/>
    </source>
</evidence>
<feature type="chain" id="PRO_5030945869" evidence="1">
    <location>
        <begin position="36"/>
        <end position="49"/>
    </location>
</feature>
<proteinExistence type="predicted"/>
<comment type="caution">
    <text evidence="2">The sequence shown here is derived from an EMBL/GenBank/DDBJ whole genome shotgun (WGS) entry which is preliminary data.</text>
</comment>
<evidence type="ECO:0000256" key="1">
    <source>
        <dbReference type="SAM" id="SignalP"/>
    </source>
</evidence>
<protein>
    <submittedName>
        <fullName evidence="2">Uncharacterized protein</fullName>
    </submittedName>
</protein>
<dbReference type="EMBL" id="JACIJC010000005">
    <property type="protein sequence ID" value="MBB5687172.1"/>
    <property type="molecule type" value="Genomic_DNA"/>
</dbReference>
<dbReference type="AlphaFoldDB" id="A0A7W9AK70"/>
<dbReference type="RefSeq" id="WP_184020369.1">
    <property type="nucleotide sequence ID" value="NZ_JACIJC010000005.1"/>
</dbReference>
<organism evidence="2 3">
    <name type="scientific">Sphingobium boeckii</name>
    <dbReference type="NCBI Taxonomy" id="1082345"/>
    <lineage>
        <taxon>Bacteria</taxon>
        <taxon>Pseudomonadati</taxon>
        <taxon>Pseudomonadota</taxon>
        <taxon>Alphaproteobacteria</taxon>
        <taxon>Sphingomonadales</taxon>
        <taxon>Sphingomonadaceae</taxon>
        <taxon>Sphingobium</taxon>
    </lineage>
</organism>
<feature type="signal peptide" evidence="1">
    <location>
        <begin position="1"/>
        <end position="35"/>
    </location>
</feature>
<evidence type="ECO:0000313" key="2">
    <source>
        <dbReference type="EMBL" id="MBB5687172.1"/>
    </source>
</evidence>
<name>A0A7W9AK70_9SPHN</name>
<gene>
    <name evidence="2" type="ORF">FHS49_003200</name>
</gene>
<reference evidence="2 3" key="1">
    <citation type="submission" date="2020-08" db="EMBL/GenBank/DDBJ databases">
        <title>Genomic Encyclopedia of Type Strains, Phase IV (KMG-IV): sequencing the most valuable type-strain genomes for metagenomic binning, comparative biology and taxonomic classification.</title>
        <authorList>
            <person name="Goeker M."/>
        </authorList>
    </citation>
    <scope>NUCLEOTIDE SEQUENCE [LARGE SCALE GENOMIC DNA]</scope>
    <source>
        <strain evidence="2 3">DSM 25079</strain>
    </source>
</reference>